<dbReference type="Proteomes" id="UP000626697">
    <property type="component" value="Unassembled WGS sequence"/>
</dbReference>
<keyword evidence="1" id="KW-0472">Membrane</keyword>
<evidence type="ECO:0000313" key="3">
    <source>
        <dbReference type="Proteomes" id="UP000626697"/>
    </source>
</evidence>
<gene>
    <name evidence="2" type="ORF">HNP81_003697</name>
</gene>
<evidence type="ECO:0000313" key="2">
    <source>
        <dbReference type="EMBL" id="MBA9028377.1"/>
    </source>
</evidence>
<keyword evidence="1" id="KW-0812">Transmembrane</keyword>
<accession>A0ABR6CVM9</accession>
<organism evidence="2 3">
    <name type="scientific">Peribacillus huizhouensis</name>
    <dbReference type="NCBI Taxonomy" id="1501239"/>
    <lineage>
        <taxon>Bacteria</taxon>
        <taxon>Bacillati</taxon>
        <taxon>Bacillota</taxon>
        <taxon>Bacilli</taxon>
        <taxon>Bacillales</taxon>
        <taxon>Bacillaceae</taxon>
        <taxon>Peribacillus</taxon>
    </lineage>
</organism>
<reference evidence="2 3" key="1">
    <citation type="submission" date="2020-08" db="EMBL/GenBank/DDBJ databases">
        <title>Genomic Encyclopedia of Type Strains, Phase IV (KMG-IV): sequencing the most valuable type-strain genomes for metagenomic binning, comparative biology and taxonomic classification.</title>
        <authorList>
            <person name="Goeker M."/>
        </authorList>
    </citation>
    <scope>NUCLEOTIDE SEQUENCE [LARGE SCALE GENOMIC DNA]</scope>
    <source>
        <strain evidence="2 3">DSM 105481</strain>
    </source>
</reference>
<sequence>MNRILLLRIIILIVMFGGIAYSIWQFFERSKTSLVSLPSLIGVLLVSLIGIYIYFPRKNK</sequence>
<keyword evidence="1" id="KW-1133">Transmembrane helix</keyword>
<feature type="transmembrane region" description="Helical" evidence="1">
    <location>
        <begin position="5"/>
        <end position="27"/>
    </location>
</feature>
<evidence type="ECO:0000256" key="1">
    <source>
        <dbReference type="SAM" id="Phobius"/>
    </source>
</evidence>
<feature type="transmembrane region" description="Helical" evidence="1">
    <location>
        <begin position="33"/>
        <end position="55"/>
    </location>
</feature>
<name>A0ABR6CVM9_9BACI</name>
<comment type="caution">
    <text evidence="2">The sequence shown here is derived from an EMBL/GenBank/DDBJ whole genome shotgun (WGS) entry which is preliminary data.</text>
</comment>
<dbReference type="EMBL" id="JACJHX010000013">
    <property type="protein sequence ID" value="MBA9028377.1"/>
    <property type="molecule type" value="Genomic_DNA"/>
</dbReference>
<proteinExistence type="predicted"/>
<protein>
    <submittedName>
        <fullName evidence="2">Membrane protein YdbS with pleckstrin-like domain</fullName>
    </submittedName>
</protein>
<keyword evidence="3" id="KW-1185">Reference proteome</keyword>